<accession>A0ABW5P2D6</accession>
<dbReference type="PANTHER" id="PTHR42878">
    <property type="entry name" value="TWO-COMPONENT HISTIDINE KINASE"/>
    <property type="match status" value="1"/>
</dbReference>
<dbReference type="InterPro" id="IPR050351">
    <property type="entry name" value="BphY/WalK/GraS-like"/>
</dbReference>
<evidence type="ECO:0000256" key="5">
    <source>
        <dbReference type="ARBA" id="ARBA00022777"/>
    </source>
</evidence>
<gene>
    <name evidence="10" type="ORF">ACFSR9_04200</name>
</gene>
<proteinExistence type="predicted"/>
<evidence type="ECO:0000313" key="10">
    <source>
        <dbReference type="EMBL" id="MFD2608645.1"/>
    </source>
</evidence>
<evidence type="ECO:0000256" key="7">
    <source>
        <dbReference type="ARBA" id="ARBA00023012"/>
    </source>
</evidence>
<name>A0ABW5P2D6_9DEIO</name>
<keyword evidence="5 10" id="KW-0418">Kinase</keyword>
<dbReference type="CDD" id="cd00075">
    <property type="entry name" value="HATPase"/>
    <property type="match status" value="1"/>
</dbReference>
<dbReference type="PANTHER" id="PTHR42878:SF7">
    <property type="entry name" value="SENSOR HISTIDINE KINASE GLRK"/>
    <property type="match status" value="1"/>
</dbReference>
<evidence type="ECO:0000256" key="4">
    <source>
        <dbReference type="ARBA" id="ARBA00022741"/>
    </source>
</evidence>
<dbReference type="SUPFAM" id="SSF47384">
    <property type="entry name" value="Homodimeric domain of signal transducing histidine kinase"/>
    <property type="match status" value="1"/>
</dbReference>
<feature type="transmembrane region" description="Helical" evidence="8">
    <location>
        <begin position="175"/>
        <end position="199"/>
    </location>
</feature>
<evidence type="ECO:0000259" key="9">
    <source>
        <dbReference type="PROSITE" id="PS50109"/>
    </source>
</evidence>
<evidence type="ECO:0000256" key="1">
    <source>
        <dbReference type="ARBA" id="ARBA00000085"/>
    </source>
</evidence>
<evidence type="ECO:0000256" key="2">
    <source>
        <dbReference type="ARBA" id="ARBA00012438"/>
    </source>
</evidence>
<reference evidence="11" key="1">
    <citation type="journal article" date="2019" name="Int. J. Syst. Evol. Microbiol.">
        <title>The Global Catalogue of Microorganisms (GCM) 10K type strain sequencing project: providing services to taxonomists for standard genome sequencing and annotation.</title>
        <authorList>
            <consortium name="The Broad Institute Genomics Platform"/>
            <consortium name="The Broad Institute Genome Sequencing Center for Infectious Disease"/>
            <person name="Wu L."/>
            <person name="Ma J."/>
        </authorList>
    </citation>
    <scope>NUCLEOTIDE SEQUENCE [LARGE SCALE GENOMIC DNA]</scope>
    <source>
        <strain evidence="11">KCTC 33842</strain>
    </source>
</reference>
<evidence type="ECO:0000256" key="8">
    <source>
        <dbReference type="SAM" id="Phobius"/>
    </source>
</evidence>
<dbReference type="SMART" id="SM00387">
    <property type="entry name" value="HATPase_c"/>
    <property type="match status" value="1"/>
</dbReference>
<feature type="domain" description="Histidine kinase" evidence="9">
    <location>
        <begin position="219"/>
        <end position="418"/>
    </location>
</feature>
<keyword evidence="7" id="KW-0902">Two-component regulatory system</keyword>
<dbReference type="EC" id="2.7.13.3" evidence="2"/>
<dbReference type="EMBL" id="JBHUMK010000014">
    <property type="protein sequence ID" value="MFD2608645.1"/>
    <property type="molecule type" value="Genomic_DNA"/>
</dbReference>
<dbReference type="PROSITE" id="PS50109">
    <property type="entry name" value="HIS_KIN"/>
    <property type="match status" value="1"/>
</dbReference>
<dbReference type="InterPro" id="IPR036890">
    <property type="entry name" value="HATPase_C_sf"/>
</dbReference>
<dbReference type="Gene3D" id="1.10.287.130">
    <property type="match status" value="1"/>
</dbReference>
<dbReference type="SUPFAM" id="SSF55874">
    <property type="entry name" value="ATPase domain of HSP90 chaperone/DNA topoisomerase II/histidine kinase"/>
    <property type="match status" value="1"/>
</dbReference>
<dbReference type="RefSeq" id="WP_386843355.1">
    <property type="nucleotide sequence ID" value="NZ_JBHUMK010000014.1"/>
</dbReference>
<keyword evidence="3" id="KW-0808">Transferase</keyword>
<keyword evidence="8" id="KW-0812">Transmembrane</keyword>
<dbReference type="InterPro" id="IPR003594">
    <property type="entry name" value="HATPase_dom"/>
</dbReference>
<protein>
    <recommendedName>
        <fullName evidence="2">histidine kinase</fullName>
        <ecNumber evidence="2">2.7.13.3</ecNumber>
    </recommendedName>
</protein>
<dbReference type="InterPro" id="IPR005467">
    <property type="entry name" value="His_kinase_dom"/>
</dbReference>
<comment type="catalytic activity">
    <reaction evidence="1">
        <text>ATP + protein L-histidine = ADP + protein N-phospho-L-histidine.</text>
        <dbReference type="EC" id="2.7.13.3"/>
    </reaction>
</comment>
<evidence type="ECO:0000256" key="6">
    <source>
        <dbReference type="ARBA" id="ARBA00022840"/>
    </source>
</evidence>
<dbReference type="Gene3D" id="3.30.565.10">
    <property type="entry name" value="Histidine kinase-like ATPase, C-terminal domain"/>
    <property type="match status" value="1"/>
</dbReference>
<comment type="caution">
    <text evidence="10">The sequence shown here is derived from an EMBL/GenBank/DDBJ whole genome shotgun (WGS) entry which is preliminary data.</text>
</comment>
<evidence type="ECO:0000256" key="3">
    <source>
        <dbReference type="ARBA" id="ARBA00022679"/>
    </source>
</evidence>
<dbReference type="Pfam" id="PF02518">
    <property type="entry name" value="HATPase_c"/>
    <property type="match status" value="1"/>
</dbReference>
<organism evidence="10 11">
    <name type="scientific">Deinococcus taklimakanensis</name>
    <dbReference type="NCBI Taxonomy" id="536443"/>
    <lineage>
        <taxon>Bacteria</taxon>
        <taxon>Thermotogati</taxon>
        <taxon>Deinococcota</taxon>
        <taxon>Deinococci</taxon>
        <taxon>Deinococcales</taxon>
        <taxon>Deinococcaceae</taxon>
        <taxon>Deinococcus</taxon>
    </lineage>
</organism>
<keyword evidence="11" id="KW-1185">Reference proteome</keyword>
<dbReference type="InterPro" id="IPR036097">
    <property type="entry name" value="HisK_dim/P_sf"/>
</dbReference>
<keyword evidence="8" id="KW-1133">Transmembrane helix</keyword>
<sequence length="432" mass="48420">MTPGGPVPRPRRRMWAQVQRAWLSLPRHVLRREAGLLLFPAALSVLLLVLASQPASRTLSASVGNWRPYPYQALVQDVQSDLSVRLDPASSAQERQDAHDRALSRVTFPGQFPELAAVEAYGDARLSRVRQALEEDTLAGHRRAVEEALHLNAQALTYTHDLNTRARDTIADLRWAVLLGSLVTAALGMLMTFRALLLWRTERERRARREARQREALSLANHELRRPLQALVLISDLLRHTPEDAKRTELLDLLDDQVAQLAYRSDLTRLNDLYLDVTLRVAPTDLTQLLQRLYEPRVALHLPDAPLVWLVDQDRVRQVLENLVENALRYTTGPVEVTLSMVEGAPEFTVRDHGLGLREELHERIFLPYERGPRGLSDGHGLGLPLVRRYARAHGGDVTLHNAPDGGLIVTVRLGEPSTLLTEPARTAAVSG</sequence>
<dbReference type="GO" id="GO:0016301">
    <property type="term" value="F:kinase activity"/>
    <property type="evidence" value="ECO:0007669"/>
    <property type="project" value="UniProtKB-KW"/>
</dbReference>
<keyword evidence="6" id="KW-0067">ATP-binding</keyword>
<dbReference type="Proteomes" id="UP001597475">
    <property type="component" value="Unassembled WGS sequence"/>
</dbReference>
<dbReference type="InterPro" id="IPR004358">
    <property type="entry name" value="Sig_transdc_His_kin-like_C"/>
</dbReference>
<keyword evidence="4" id="KW-0547">Nucleotide-binding</keyword>
<dbReference type="PRINTS" id="PR00344">
    <property type="entry name" value="BCTRLSENSOR"/>
</dbReference>
<keyword evidence="8" id="KW-0472">Membrane</keyword>
<evidence type="ECO:0000313" key="11">
    <source>
        <dbReference type="Proteomes" id="UP001597475"/>
    </source>
</evidence>